<comment type="caution">
    <text evidence="4">The sequence shown here is derived from an EMBL/GenBank/DDBJ whole genome shotgun (WGS) entry which is preliminary data.</text>
</comment>
<evidence type="ECO:0000313" key="5">
    <source>
        <dbReference type="Proteomes" id="UP000429607"/>
    </source>
</evidence>
<protein>
    <recommendedName>
        <fullName evidence="1">MULE transposase domain-containing protein</fullName>
    </recommendedName>
</protein>
<gene>
    <name evidence="3" type="ORF">PR001_g19867</name>
    <name evidence="2" type="ORF">PR002_g20358</name>
    <name evidence="4" type="ORF">PR003_g20708</name>
</gene>
<accession>A0A6A4DU92</accession>
<dbReference type="PANTHER" id="PTHR47718:SF3">
    <property type="entry name" value="PROTEIN FAR1-RELATED SEQUENCE 5-LIKE"/>
    <property type="match status" value="1"/>
</dbReference>
<dbReference type="Pfam" id="PF10551">
    <property type="entry name" value="MULE"/>
    <property type="match status" value="1"/>
</dbReference>
<feature type="domain" description="MULE transposase" evidence="1">
    <location>
        <begin position="45"/>
        <end position="119"/>
    </location>
</feature>
<dbReference type="OrthoDB" id="129622at2759"/>
<sequence>MWYLLRELEAGDYFVEFAVDDQSRIKHLFFAFDPAIDIYCDNSDVILLECTYKTNRFGVPLLNIVGITGTNSTIHVAQAFIRNEKEPDYAWAFRQLYAMMEQRNIGHPQVFSSDAELALPVECREECGDP</sequence>
<keyword evidence="6" id="KW-1185">Reference proteome</keyword>
<proteinExistence type="predicted"/>
<evidence type="ECO:0000259" key="1">
    <source>
        <dbReference type="Pfam" id="PF10551"/>
    </source>
</evidence>
<dbReference type="AlphaFoldDB" id="A0A6A4DU92"/>
<name>A0A6A4DU92_9STRA</name>
<reference evidence="4 6" key="1">
    <citation type="submission" date="2018-08" db="EMBL/GenBank/DDBJ databases">
        <title>Genomic investigation of the strawberry pathogen Phytophthora fragariae indicates pathogenicity is determined by transcriptional variation in three key races.</title>
        <authorList>
            <person name="Adams T.M."/>
            <person name="Armitage A.D."/>
            <person name="Sobczyk M.K."/>
            <person name="Bates H.J."/>
            <person name="Dunwell J.M."/>
            <person name="Nellist C.F."/>
            <person name="Harrison R.J."/>
        </authorList>
    </citation>
    <scope>NUCLEOTIDE SEQUENCE [LARGE SCALE GENOMIC DNA]</scope>
    <source>
        <strain evidence="3 5">SCRP249</strain>
        <strain evidence="2 7">SCRP324</strain>
        <strain evidence="4 6">SCRP333</strain>
    </source>
</reference>
<dbReference type="EMBL" id="QXFU01001934">
    <property type="protein sequence ID" value="KAE8993045.1"/>
    <property type="molecule type" value="Genomic_DNA"/>
</dbReference>
<dbReference type="EMBL" id="QXFT01001870">
    <property type="protein sequence ID" value="KAE9308591.1"/>
    <property type="molecule type" value="Genomic_DNA"/>
</dbReference>
<evidence type="ECO:0000313" key="6">
    <source>
        <dbReference type="Proteomes" id="UP000434957"/>
    </source>
</evidence>
<dbReference type="Proteomes" id="UP000435112">
    <property type="component" value="Unassembled WGS sequence"/>
</dbReference>
<dbReference type="Proteomes" id="UP000434957">
    <property type="component" value="Unassembled WGS sequence"/>
</dbReference>
<dbReference type="Proteomes" id="UP000429607">
    <property type="component" value="Unassembled WGS sequence"/>
</dbReference>
<evidence type="ECO:0000313" key="2">
    <source>
        <dbReference type="EMBL" id="KAE8993045.1"/>
    </source>
</evidence>
<evidence type="ECO:0000313" key="7">
    <source>
        <dbReference type="Proteomes" id="UP000435112"/>
    </source>
</evidence>
<organism evidence="4 6">
    <name type="scientific">Phytophthora rubi</name>
    <dbReference type="NCBI Taxonomy" id="129364"/>
    <lineage>
        <taxon>Eukaryota</taxon>
        <taxon>Sar</taxon>
        <taxon>Stramenopiles</taxon>
        <taxon>Oomycota</taxon>
        <taxon>Peronosporomycetes</taxon>
        <taxon>Peronosporales</taxon>
        <taxon>Peronosporaceae</taxon>
        <taxon>Phytophthora</taxon>
    </lineage>
</organism>
<dbReference type="PANTHER" id="PTHR47718">
    <property type="entry name" value="OS01G0519700 PROTEIN"/>
    <property type="match status" value="1"/>
</dbReference>
<dbReference type="InterPro" id="IPR018289">
    <property type="entry name" value="MULE_transposase_dom"/>
</dbReference>
<evidence type="ECO:0000313" key="3">
    <source>
        <dbReference type="EMBL" id="KAE8996419.1"/>
    </source>
</evidence>
<evidence type="ECO:0000313" key="4">
    <source>
        <dbReference type="EMBL" id="KAE9308591.1"/>
    </source>
</evidence>
<dbReference type="EMBL" id="QXFV01001893">
    <property type="protein sequence ID" value="KAE8996419.1"/>
    <property type="molecule type" value="Genomic_DNA"/>
</dbReference>